<sequence length="324" mass="37332">MASSWERPLQRPSMNTVSHVREPFLQMVHAREPFPTYQTWTQREFLLPKEVADLPGFTQQAYHKLALKRPPHTDCKSKVRHQVLYPWKDAAQHTWGFHTWLDVGRLPATFPTRPDIAYDSNVWRCLTHFNAHRLPVAQPAIPPPSWMGPHSFLTFISATPIFKDNNRKKQVMVRAVRELKEVEKLKLRSELRAPPLDAQGNILPPPNFKKFQHISAGGRLEPWGPQILPNPLPNNFTKNWPCPNLQPHYQEKVLKLARLPSVPLSKDLVKDYQALIENRVVKPLYYLSKAKPAKTPEGERKRTLGTSKSASRWEEPKWASGKAA</sequence>
<dbReference type="PANTHER" id="PTHR35156:SF1">
    <property type="entry name" value="TESTIS-EXPRESSED PROTEIN 52"/>
    <property type="match status" value="1"/>
</dbReference>
<gene>
    <name evidence="3" type="primary">Tex52</name>
</gene>
<evidence type="ECO:0000313" key="3">
    <source>
        <dbReference type="RefSeq" id="XP_040593191.1"/>
    </source>
</evidence>
<accession>A0ABM2WR31</accession>
<proteinExistence type="predicted"/>
<keyword evidence="2" id="KW-1185">Reference proteome</keyword>
<evidence type="ECO:0000256" key="1">
    <source>
        <dbReference type="SAM" id="MobiDB-lite"/>
    </source>
</evidence>
<dbReference type="Pfam" id="PF15046">
    <property type="entry name" value="DUF4532"/>
    <property type="match status" value="1"/>
</dbReference>
<dbReference type="PANTHER" id="PTHR35156">
    <property type="entry name" value="TESTIS-EXPRESSED PROTEIN 52"/>
    <property type="match status" value="1"/>
</dbReference>
<dbReference type="GeneID" id="121136610"/>
<feature type="region of interest" description="Disordered" evidence="1">
    <location>
        <begin position="291"/>
        <end position="324"/>
    </location>
</feature>
<dbReference type="Proteomes" id="UP000886700">
    <property type="component" value="Unplaced"/>
</dbReference>
<evidence type="ECO:0000313" key="2">
    <source>
        <dbReference type="Proteomes" id="UP000886700"/>
    </source>
</evidence>
<dbReference type="InterPro" id="IPR029206">
    <property type="entry name" value="DUF4532"/>
</dbReference>
<reference evidence="3" key="1">
    <citation type="submission" date="2025-08" db="UniProtKB">
        <authorList>
            <consortium name="RefSeq"/>
        </authorList>
    </citation>
    <scope>IDENTIFICATION</scope>
    <source>
        <tissue evidence="3">Liver</tissue>
    </source>
</reference>
<dbReference type="RefSeq" id="XP_040593191.1">
    <property type="nucleotide sequence ID" value="XM_040737257.1"/>
</dbReference>
<protein>
    <submittedName>
        <fullName evidence="3">Testis-expressed protein 52</fullName>
    </submittedName>
</protein>
<organism evidence="2 3">
    <name type="scientific">Mesocricetus auratus</name>
    <name type="common">Golden hamster</name>
    <dbReference type="NCBI Taxonomy" id="10036"/>
    <lineage>
        <taxon>Eukaryota</taxon>
        <taxon>Metazoa</taxon>
        <taxon>Chordata</taxon>
        <taxon>Craniata</taxon>
        <taxon>Vertebrata</taxon>
        <taxon>Euteleostomi</taxon>
        <taxon>Mammalia</taxon>
        <taxon>Eutheria</taxon>
        <taxon>Euarchontoglires</taxon>
        <taxon>Glires</taxon>
        <taxon>Rodentia</taxon>
        <taxon>Myomorpha</taxon>
        <taxon>Muroidea</taxon>
        <taxon>Cricetidae</taxon>
        <taxon>Cricetinae</taxon>
        <taxon>Mesocricetus</taxon>
    </lineage>
</organism>
<name>A0ABM2WR31_MESAU</name>